<dbReference type="SUPFAM" id="SSF56601">
    <property type="entry name" value="beta-lactamase/transpeptidase-like"/>
    <property type="match status" value="1"/>
</dbReference>
<dbReference type="EMBL" id="BJVI01000062">
    <property type="protein sequence ID" value="GEL20226.1"/>
    <property type="molecule type" value="Genomic_DNA"/>
</dbReference>
<dbReference type="PANTHER" id="PTHR43283">
    <property type="entry name" value="BETA-LACTAMASE-RELATED"/>
    <property type="match status" value="1"/>
</dbReference>
<dbReference type="Gene3D" id="3.40.710.10">
    <property type="entry name" value="DD-peptidase/beta-lactamase superfamily"/>
    <property type="match status" value="1"/>
</dbReference>
<evidence type="ECO:0000313" key="3">
    <source>
        <dbReference type="Proteomes" id="UP000321328"/>
    </source>
</evidence>
<dbReference type="AlphaFoldDB" id="A0A511D608"/>
<accession>A0A511D608</accession>
<dbReference type="InterPro" id="IPR050789">
    <property type="entry name" value="Diverse_Enzym_Activities"/>
</dbReference>
<evidence type="ECO:0000313" key="2">
    <source>
        <dbReference type="EMBL" id="GEL20226.1"/>
    </source>
</evidence>
<dbReference type="InterPro" id="IPR012338">
    <property type="entry name" value="Beta-lactam/transpept-like"/>
</dbReference>
<dbReference type="InterPro" id="IPR001466">
    <property type="entry name" value="Beta-lactam-related"/>
</dbReference>
<keyword evidence="3" id="KW-1185">Reference proteome</keyword>
<evidence type="ECO:0000259" key="1">
    <source>
        <dbReference type="Pfam" id="PF00144"/>
    </source>
</evidence>
<sequence length="501" mass="54172">MRASGRIAAAAVAAVITVGGLAGGVAFAAPDLPSLPELPVAGAIIASGDATDCAMTRTGEYEESSPEAVGLDPAKVKEAIDYWAAQGSETVKVFRHGCLVGESGLDPALERVPRLNWSQTKTVSALIAGVAEKQGLIDVDAPIGDYLPEGLGDEAHRAITVRNVLNMTTGVQMNWARGLNLFTDISRAREAMSMTIEHEPGEYFEYDQTTPSVLNYVVQHAIWKAEPGLDYQEWAQREFFNKLGIPQSAYWWQRDRSGNTLGYSKLFLRPLEFGRLGELMRNDGTYDGVEIIDPSYMRELHTGTEANCGYGFLTWVNSCSGDDMQVNASLFARRVIAPAQPWIASAPSDMYFSFGLHGQHTFVIPSLDMVVTRSGEVPPDTLENTPNLDADPLAGAAVKEGYYNFFRTLMSAVTDMPDDVRDSIANPDGPWTGSPDLALDPETIIYPVDAAPGSYLAVGDQAPEGCTITGCENDPNDGTRWITDVPRTIPGVIGVEQRPNG</sequence>
<name>A0A511D608_9PSEU</name>
<protein>
    <recommendedName>
        <fullName evidence="1">Beta-lactamase-related domain-containing protein</fullName>
    </recommendedName>
</protein>
<dbReference type="Pfam" id="PF00144">
    <property type="entry name" value="Beta-lactamase"/>
    <property type="match status" value="1"/>
</dbReference>
<proteinExistence type="predicted"/>
<dbReference type="STRING" id="1123024.GCA_000423625_02529"/>
<organism evidence="2 3">
    <name type="scientific">Pseudonocardia asaccharolytica DSM 44247 = NBRC 16224</name>
    <dbReference type="NCBI Taxonomy" id="1123024"/>
    <lineage>
        <taxon>Bacteria</taxon>
        <taxon>Bacillati</taxon>
        <taxon>Actinomycetota</taxon>
        <taxon>Actinomycetes</taxon>
        <taxon>Pseudonocardiales</taxon>
        <taxon>Pseudonocardiaceae</taxon>
        <taxon>Pseudonocardia</taxon>
    </lineage>
</organism>
<reference evidence="2 3" key="1">
    <citation type="submission" date="2019-07" db="EMBL/GenBank/DDBJ databases">
        <title>Whole genome shotgun sequence of Pseudonocardia asaccharolytica NBRC 16224.</title>
        <authorList>
            <person name="Hosoyama A."/>
            <person name="Uohara A."/>
            <person name="Ohji S."/>
            <person name="Ichikawa N."/>
        </authorList>
    </citation>
    <scope>NUCLEOTIDE SEQUENCE [LARGE SCALE GENOMIC DNA]</scope>
    <source>
        <strain evidence="2 3">NBRC 16224</strain>
    </source>
</reference>
<dbReference type="PANTHER" id="PTHR43283:SF7">
    <property type="entry name" value="BETA-LACTAMASE-RELATED DOMAIN-CONTAINING PROTEIN"/>
    <property type="match status" value="1"/>
</dbReference>
<feature type="domain" description="Beta-lactamase-related" evidence="1">
    <location>
        <begin position="117"/>
        <end position="252"/>
    </location>
</feature>
<dbReference type="Proteomes" id="UP000321328">
    <property type="component" value="Unassembled WGS sequence"/>
</dbReference>
<comment type="caution">
    <text evidence="2">The sequence shown here is derived from an EMBL/GenBank/DDBJ whole genome shotgun (WGS) entry which is preliminary data.</text>
</comment>
<gene>
    <name evidence="2" type="ORF">PA7_40630</name>
</gene>